<keyword evidence="9" id="KW-0406">Ion transport</keyword>
<keyword evidence="3" id="KW-0408">Iron</keyword>
<dbReference type="GO" id="GO:0140315">
    <property type="term" value="F:iron ion sequestering activity"/>
    <property type="evidence" value="ECO:0007669"/>
    <property type="project" value="UniProtKB-UniRule"/>
</dbReference>
<evidence type="ECO:0000256" key="2">
    <source>
        <dbReference type="ARBA" id="ARBA00007049"/>
    </source>
</evidence>
<keyword evidence="6 9" id="KW-1133">Transmembrane helix</keyword>
<keyword evidence="3" id="KW-0410">Iron transport</keyword>
<comment type="subcellular location">
    <subcellularLocation>
        <location evidence="1 9">Vacuole membrane</location>
        <topology evidence="1 9">Multi-pass membrane protein</topology>
    </subcellularLocation>
</comment>
<dbReference type="AlphaFoldDB" id="A0A4Y7J0X9"/>
<dbReference type="GO" id="GO:0005774">
    <property type="term" value="C:vacuolar membrane"/>
    <property type="evidence" value="ECO:0007669"/>
    <property type="project" value="UniProtKB-SubCell"/>
</dbReference>
<dbReference type="Gramene" id="RZC54793">
    <property type="protein sequence ID" value="RZC54793"/>
    <property type="gene ID" value="C5167_013649"/>
</dbReference>
<dbReference type="GO" id="GO:0005384">
    <property type="term" value="F:manganese ion transmembrane transporter activity"/>
    <property type="evidence" value="ECO:0007669"/>
    <property type="project" value="InterPro"/>
</dbReference>
<dbReference type="GO" id="GO:0005381">
    <property type="term" value="F:iron ion transmembrane transporter activity"/>
    <property type="evidence" value="ECO:0007669"/>
    <property type="project" value="UniProtKB-UniRule"/>
</dbReference>
<evidence type="ECO:0000256" key="7">
    <source>
        <dbReference type="ARBA" id="ARBA00023136"/>
    </source>
</evidence>
<evidence type="ECO:0000256" key="6">
    <source>
        <dbReference type="ARBA" id="ARBA00022989"/>
    </source>
</evidence>
<comment type="function">
    <text evidence="9">Vacuolar Fe(2+) uptake transporter.</text>
</comment>
<organism evidence="10 11">
    <name type="scientific">Papaver somniferum</name>
    <name type="common">Opium poppy</name>
    <dbReference type="NCBI Taxonomy" id="3469"/>
    <lineage>
        <taxon>Eukaryota</taxon>
        <taxon>Viridiplantae</taxon>
        <taxon>Streptophyta</taxon>
        <taxon>Embryophyta</taxon>
        <taxon>Tracheophyta</taxon>
        <taxon>Spermatophyta</taxon>
        <taxon>Magnoliopsida</taxon>
        <taxon>Ranunculales</taxon>
        <taxon>Papaveraceae</taxon>
        <taxon>Papaveroideae</taxon>
        <taxon>Papaver</taxon>
    </lineage>
</organism>
<sequence>MASDTQGTSNEKKILVVDDDNGQKSTNHVQRGQWLRAAILGANDGLLSTTSLMLGIGAVKEDRLSVILSGLAGAVAGACSMAVGEFVSVSTQRDIEEMGRTLNFQTKLSNQDQESHENVSRTNLDVSPNIILGGRKSVITGLNEMAALSPLTLTYGRSLQSFSPGKSLLTRVISEDGIVKLKKNDEIIVALPHPALAASASALAFLFGSFFPLATALLIKEAKARTILIPIVTSIALALFGGIGARLGGSSVSISAFRVVLGGWIAMGISYGILKPFHVEDQETDST</sequence>
<dbReference type="EMBL" id="CM010717">
    <property type="protein sequence ID" value="RZC54793.1"/>
    <property type="molecule type" value="Genomic_DNA"/>
</dbReference>
<protein>
    <recommendedName>
        <fullName evidence="9">Vacuolar iron transporter</fullName>
    </recommendedName>
</protein>
<dbReference type="STRING" id="3469.A0A4Y7J0X9"/>
<proteinExistence type="inferred from homology"/>
<dbReference type="OrthoDB" id="73465at2759"/>
<evidence type="ECO:0000256" key="9">
    <source>
        <dbReference type="RuleBase" id="RU369115"/>
    </source>
</evidence>
<evidence type="ECO:0000256" key="8">
    <source>
        <dbReference type="ARBA" id="ARBA00044464"/>
    </source>
</evidence>
<feature type="transmembrane region" description="Helical" evidence="9">
    <location>
        <begin position="226"/>
        <end position="248"/>
    </location>
</feature>
<keyword evidence="9" id="KW-0813">Transport</keyword>
<evidence type="ECO:0000256" key="4">
    <source>
        <dbReference type="ARBA" id="ARBA00022554"/>
    </source>
</evidence>
<name>A0A4Y7J0X9_PAPSO</name>
<accession>A0A4Y7J0X9</accession>
<feature type="transmembrane region" description="Helical" evidence="9">
    <location>
        <begin position="254"/>
        <end position="274"/>
    </location>
</feature>
<evidence type="ECO:0000313" key="10">
    <source>
        <dbReference type="EMBL" id="RZC54793.1"/>
    </source>
</evidence>
<evidence type="ECO:0000313" key="11">
    <source>
        <dbReference type="Proteomes" id="UP000316621"/>
    </source>
</evidence>
<keyword evidence="4 9" id="KW-0926">Vacuole</keyword>
<dbReference type="InterPro" id="IPR008217">
    <property type="entry name" value="Ccc1_fam"/>
</dbReference>
<evidence type="ECO:0000256" key="5">
    <source>
        <dbReference type="ARBA" id="ARBA00022692"/>
    </source>
</evidence>
<comment type="catalytic activity">
    <reaction evidence="8">
        <text>Fe(2+)(in) = Fe(2+)(out)</text>
        <dbReference type="Rhea" id="RHEA:28486"/>
        <dbReference type="ChEBI" id="CHEBI:29033"/>
    </reaction>
    <physiologicalReaction direction="left-to-right" evidence="8">
        <dbReference type="Rhea" id="RHEA:28487"/>
    </physiologicalReaction>
</comment>
<dbReference type="OMA" id="EDRWSMI"/>
<dbReference type="PANTHER" id="PTHR31851">
    <property type="entry name" value="FE(2+)/MN(2+) TRANSPORTER PCL1"/>
    <property type="match status" value="1"/>
</dbReference>
<dbReference type="Proteomes" id="UP000316621">
    <property type="component" value="Chromosome 3"/>
</dbReference>
<keyword evidence="5 9" id="KW-0812">Transmembrane</keyword>
<comment type="similarity">
    <text evidence="2 9">Belongs to the CCC1 family.</text>
</comment>
<evidence type="ECO:0000256" key="1">
    <source>
        <dbReference type="ARBA" id="ARBA00004128"/>
    </source>
</evidence>
<feature type="transmembrane region" description="Helical" evidence="9">
    <location>
        <begin position="196"/>
        <end position="219"/>
    </location>
</feature>
<reference evidence="10 11" key="1">
    <citation type="journal article" date="2018" name="Science">
        <title>The opium poppy genome and morphinan production.</title>
        <authorList>
            <person name="Guo L."/>
            <person name="Winzer T."/>
            <person name="Yang X."/>
            <person name="Li Y."/>
            <person name="Ning Z."/>
            <person name="He Z."/>
            <person name="Teodor R."/>
            <person name="Lu Y."/>
            <person name="Bowser T.A."/>
            <person name="Graham I.A."/>
            <person name="Ye K."/>
        </authorList>
    </citation>
    <scope>NUCLEOTIDE SEQUENCE [LARGE SCALE GENOMIC DNA]</scope>
    <source>
        <strain evidence="11">cv. HN1</strain>
        <tissue evidence="10">Leaves</tissue>
    </source>
</reference>
<comment type="caution">
    <text evidence="9">Lacks conserved residue(s) required for the propagation of feature annotation.</text>
</comment>
<dbReference type="Pfam" id="PF01988">
    <property type="entry name" value="VIT1"/>
    <property type="match status" value="1"/>
</dbReference>
<gene>
    <name evidence="10" type="ORF">C5167_013649</name>
</gene>
<keyword evidence="11" id="KW-1185">Reference proteome</keyword>
<evidence type="ECO:0000256" key="3">
    <source>
        <dbReference type="ARBA" id="ARBA00022496"/>
    </source>
</evidence>
<dbReference type="GO" id="GO:0030026">
    <property type="term" value="P:intracellular manganese ion homeostasis"/>
    <property type="evidence" value="ECO:0007669"/>
    <property type="project" value="InterPro"/>
</dbReference>
<keyword evidence="7 9" id="KW-0472">Membrane</keyword>